<keyword evidence="2" id="KW-1185">Reference proteome</keyword>
<evidence type="ECO:0000313" key="3">
    <source>
        <dbReference type="WBParaSite" id="Minc3s00111g04909"/>
    </source>
</evidence>
<name>A0A914KTK5_MELIC</name>
<dbReference type="AlphaFoldDB" id="A0A914KTK5"/>
<dbReference type="Proteomes" id="UP000887563">
    <property type="component" value="Unplaced"/>
</dbReference>
<reference evidence="3" key="1">
    <citation type="submission" date="2022-11" db="UniProtKB">
        <authorList>
            <consortium name="WormBaseParasite"/>
        </authorList>
    </citation>
    <scope>IDENTIFICATION</scope>
</reference>
<keyword evidence="1" id="KW-0812">Transmembrane</keyword>
<organism evidence="2 3">
    <name type="scientific">Meloidogyne incognita</name>
    <name type="common">Southern root-knot nematode worm</name>
    <name type="synonym">Oxyuris incognita</name>
    <dbReference type="NCBI Taxonomy" id="6306"/>
    <lineage>
        <taxon>Eukaryota</taxon>
        <taxon>Metazoa</taxon>
        <taxon>Ecdysozoa</taxon>
        <taxon>Nematoda</taxon>
        <taxon>Chromadorea</taxon>
        <taxon>Rhabditida</taxon>
        <taxon>Tylenchina</taxon>
        <taxon>Tylenchomorpha</taxon>
        <taxon>Tylenchoidea</taxon>
        <taxon>Meloidogynidae</taxon>
        <taxon>Meloidogyninae</taxon>
        <taxon>Meloidogyne</taxon>
        <taxon>Meloidogyne incognita group</taxon>
    </lineage>
</organism>
<evidence type="ECO:0000313" key="2">
    <source>
        <dbReference type="Proteomes" id="UP000887563"/>
    </source>
</evidence>
<accession>A0A914KTK5</accession>
<protein>
    <submittedName>
        <fullName evidence="3">Uncharacterized protein</fullName>
    </submittedName>
</protein>
<dbReference type="WBParaSite" id="Minc3s00111g04909">
    <property type="protein sequence ID" value="Minc3s00111g04909"/>
    <property type="gene ID" value="Minc3s00111g04909"/>
</dbReference>
<proteinExistence type="predicted"/>
<keyword evidence="1" id="KW-1133">Transmembrane helix</keyword>
<sequence>MRGDNTPWVACDRFNMDQFNVGYTNARRRRSLNEHIPDLAPPAPQRGAAPGLCARPTYFRGSGARILPSPQHLNIRNSDFVSTAVVEETSYASYIRKAFKFCKQCCHMSLGVFGLVANIITIIVGFLALYQAISGTKSLEESFFSLEKQLINTTIQLIGLENKMNEKFLEIDKKMNEKFLEIDEKLVCLNKTVSWIIQNTASIMLHASERNCEKYSHNGFSNVKDKGSADGERIFWRCDEKGNGSKGRVWTTSCENRKFIRLVTQHSYSSTGRQLCFRNSSRFNISF</sequence>
<feature type="transmembrane region" description="Helical" evidence="1">
    <location>
        <begin position="110"/>
        <end position="130"/>
    </location>
</feature>
<keyword evidence="1" id="KW-0472">Membrane</keyword>
<evidence type="ECO:0000256" key="1">
    <source>
        <dbReference type="SAM" id="Phobius"/>
    </source>
</evidence>